<evidence type="ECO:0000256" key="4">
    <source>
        <dbReference type="ARBA" id="ARBA00022722"/>
    </source>
</evidence>
<dbReference type="OrthoDB" id="407198at2759"/>
<dbReference type="AlphaFoldDB" id="A0A8T1W0L5"/>
<reference evidence="10" key="1">
    <citation type="submission" date="2021-02" db="EMBL/GenBank/DDBJ databases">
        <authorList>
            <person name="Palmer J.M."/>
        </authorList>
    </citation>
    <scope>NUCLEOTIDE SEQUENCE</scope>
    <source>
        <strain evidence="10">SCRP734</strain>
    </source>
</reference>
<feature type="domain" description="Ribonuclease H1 N-terminal" evidence="9">
    <location>
        <begin position="160"/>
        <end position="202"/>
    </location>
</feature>
<keyword evidence="8" id="KW-0460">Magnesium</keyword>
<feature type="domain" description="Ribonuclease H1 N-terminal" evidence="9">
    <location>
        <begin position="92"/>
        <end position="134"/>
    </location>
</feature>
<keyword evidence="6" id="KW-0255">Endonuclease</keyword>
<dbReference type="Pfam" id="PF01693">
    <property type="entry name" value="Cauli_VI"/>
    <property type="match status" value="6"/>
</dbReference>
<evidence type="ECO:0000256" key="3">
    <source>
        <dbReference type="ARBA" id="ARBA00012180"/>
    </source>
</evidence>
<dbReference type="GO" id="GO:0004523">
    <property type="term" value="F:RNA-DNA hybrid ribonuclease activity"/>
    <property type="evidence" value="ECO:0007669"/>
    <property type="project" value="UniProtKB-EC"/>
</dbReference>
<dbReference type="FunFam" id="3.40.970.10:FF:000001">
    <property type="entry name" value="Ribonuclease H1"/>
    <property type="match status" value="4"/>
</dbReference>
<keyword evidence="4" id="KW-0540">Nuclease</keyword>
<dbReference type="GO" id="GO:0043137">
    <property type="term" value="P:DNA replication, removal of RNA primer"/>
    <property type="evidence" value="ECO:0007669"/>
    <property type="project" value="TreeGrafter"/>
</dbReference>
<evidence type="ECO:0000256" key="8">
    <source>
        <dbReference type="ARBA" id="ARBA00022842"/>
    </source>
</evidence>
<comment type="cofactor">
    <cofactor evidence="1">
        <name>Mg(2+)</name>
        <dbReference type="ChEBI" id="CHEBI:18420"/>
    </cofactor>
</comment>
<feature type="domain" description="Ribonuclease H1 N-terminal" evidence="9">
    <location>
        <begin position="231"/>
        <end position="273"/>
    </location>
</feature>
<dbReference type="InterPro" id="IPR050092">
    <property type="entry name" value="RNase_H"/>
</dbReference>
<accession>A0A8T1W0L5</accession>
<comment type="caution">
    <text evidence="10">The sequence shown here is derived from an EMBL/GenBank/DDBJ whole genome shotgun (WGS) entry which is preliminary data.</text>
</comment>
<dbReference type="GO" id="GO:0046872">
    <property type="term" value="F:metal ion binding"/>
    <property type="evidence" value="ECO:0007669"/>
    <property type="project" value="UniProtKB-KW"/>
</dbReference>
<organism evidence="10 11">
    <name type="scientific">Phytophthora pseudosyringae</name>
    <dbReference type="NCBI Taxonomy" id="221518"/>
    <lineage>
        <taxon>Eukaryota</taxon>
        <taxon>Sar</taxon>
        <taxon>Stramenopiles</taxon>
        <taxon>Oomycota</taxon>
        <taxon>Peronosporomycetes</taxon>
        <taxon>Peronosporales</taxon>
        <taxon>Peronosporaceae</taxon>
        <taxon>Phytophthora</taxon>
    </lineage>
</organism>
<evidence type="ECO:0000256" key="2">
    <source>
        <dbReference type="ARBA" id="ARBA00005300"/>
    </source>
</evidence>
<feature type="domain" description="Ribonuclease H1 N-terminal" evidence="9">
    <location>
        <begin position="20"/>
        <end position="62"/>
    </location>
</feature>
<evidence type="ECO:0000256" key="1">
    <source>
        <dbReference type="ARBA" id="ARBA00001946"/>
    </source>
</evidence>
<comment type="similarity">
    <text evidence="2">Belongs to the RNase H family.</text>
</comment>
<evidence type="ECO:0000256" key="6">
    <source>
        <dbReference type="ARBA" id="ARBA00022759"/>
    </source>
</evidence>
<evidence type="ECO:0000256" key="5">
    <source>
        <dbReference type="ARBA" id="ARBA00022723"/>
    </source>
</evidence>
<keyword evidence="7" id="KW-0378">Hydrolase</keyword>
<feature type="domain" description="Ribonuclease H1 N-terminal" evidence="9">
    <location>
        <begin position="370"/>
        <end position="396"/>
    </location>
</feature>
<evidence type="ECO:0000313" key="10">
    <source>
        <dbReference type="EMBL" id="KAG7387137.1"/>
    </source>
</evidence>
<evidence type="ECO:0000259" key="9">
    <source>
        <dbReference type="Pfam" id="PF01693"/>
    </source>
</evidence>
<dbReference type="InterPro" id="IPR011320">
    <property type="entry name" value="RNase_H1_N"/>
</dbReference>
<evidence type="ECO:0000256" key="7">
    <source>
        <dbReference type="ARBA" id="ARBA00022801"/>
    </source>
</evidence>
<proteinExistence type="inferred from homology"/>
<protein>
    <recommendedName>
        <fullName evidence="3">ribonuclease H</fullName>
        <ecNumber evidence="3">3.1.26.4</ecNumber>
    </recommendedName>
</protein>
<keyword evidence="11" id="KW-1185">Reference proteome</keyword>
<sequence>MGWYEYDSDNGYEYFQPLWYYAVAVGRSTGVYTKHEDAVEQVLGFPGFRMKKFDAYDDARDYLEEFGIDCDSETDSSGEEDEESEEELDQWFYAVAVGRRTGIYLNFKDAWGQIYGYPRSRMEPFLEFDNAETFLEQNQMLFEEEKEKSEEPGMKLKVWFYAVAVGRSTGVFVNYAEALEQVHWYSGFRMKKFRTYDEADGFVAFNQVYSSDGEEISESEEEEEEEEEKWYYAVAVGRRIGIYTDHQDAMDQVYGYSGFRMKKFLHHDEALEYVKENCGYYSSEEEEKREEQEQETWYYAVALGRRVGIYSDHQDAMDQVHGFSGFRMKKFLEYSEAKEYIDANQVHASEDEETSDEEEFWPQQEEEVWYYAVAVGRSPGIYIDHEEAMKQVHGYSASA</sequence>
<dbReference type="PANTHER" id="PTHR10642:SF26">
    <property type="entry name" value="RIBONUCLEASE H1"/>
    <property type="match status" value="1"/>
</dbReference>
<gene>
    <name evidence="10" type="ORF">PHYPSEUDO_014657</name>
</gene>
<dbReference type="EMBL" id="JAGDFM010000085">
    <property type="protein sequence ID" value="KAG7387137.1"/>
    <property type="molecule type" value="Genomic_DNA"/>
</dbReference>
<keyword evidence="5" id="KW-0479">Metal-binding</keyword>
<name>A0A8T1W0L5_9STRA</name>
<dbReference type="PANTHER" id="PTHR10642">
    <property type="entry name" value="RIBONUCLEASE H1"/>
    <property type="match status" value="1"/>
</dbReference>
<feature type="domain" description="Ribonuclease H1 N-terminal" evidence="9">
    <location>
        <begin position="298"/>
        <end position="340"/>
    </location>
</feature>
<dbReference type="EC" id="3.1.26.4" evidence="3"/>
<evidence type="ECO:0000313" key="11">
    <source>
        <dbReference type="Proteomes" id="UP000694044"/>
    </source>
</evidence>
<dbReference type="Proteomes" id="UP000694044">
    <property type="component" value="Unassembled WGS sequence"/>
</dbReference>